<accession>A0A2P6MYX2</accession>
<proteinExistence type="predicted"/>
<comment type="caution">
    <text evidence="2">The sequence shown here is derived from an EMBL/GenBank/DDBJ whole genome shotgun (WGS) entry which is preliminary data.</text>
</comment>
<evidence type="ECO:0000313" key="2">
    <source>
        <dbReference type="EMBL" id="PRP76900.1"/>
    </source>
</evidence>
<reference evidence="2 3" key="1">
    <citation type="journal article" date="2018" name="Genome Biol. Evol.">
        <title>Multiple Roots of Fruiting Body Formation in Amoebozoa.</title>
        <authorList>
            <person name="Hillmann F."/>
            <person name="Forbes G."/>
            <person name="Novohradska S."/>
            <person name="Ferling I."/>
            <person name="Riege K."/>
            <person name="Groth M."/>
            <person name="Westermann M."/>
            <person name="Marz M."/>
            <person name="Spaller T."/>
            <person name="Winckler T."/>
            <person name="Schaap P."/>
            <person name="Glockner G."/>
        </authorList>
    </citation>
    <scope>NUCLEOTIDE SEQUENCE [LARGE SCALE GENOMIC DNA]</scope>
    <source>
        <strain evidence="2 3">Jena</strain>
    </source>
</reference>
<dbReference type="Proteomes" id="UP000241769">
    <property type="component" value="Unassembled WGS sequence"/>
</dbReference>
<keyword evidence="3" id="KW-1185">Reference proteome</keyword>
<keyword evidence="1" id="KW-0472">Membrane</keyword>
<organism evidence="2 3">
    <name type="scientific">Planoprotostelium fungivorum</name>
    <dbReference type="NCBI Taxonomy" id="1890364"/>
    <lineage>
        <taxon>Eukaryota</taxon>
        <taxon>Amoebozoa</taxon>
        <taxon>Evosea</taxon>
        <taxon>Variosea</taxon>
        <taxon>Cavosteliida</taxon>
        <taxon>Cavosteliaceae</taxon>
        <taxon>Planoprotostelium</taxon>
    </lineage>
</organism>
<feature type="transmembrane region" description="Helical" evidence="1">
    <location>
        <begin position="162"/>
        <end position="180"/>
    </location>
</feature>
<feature type="transmembrane region" description="Helical" evidence="1">
    <location>
        <begin position="192"/>
        <end position="212"/>
    </location>
</feature>
<keyword evidence="1" id="KW-0812">Transmembrane</keyword>
<evidence type="ECO:0000313" key="3">
    <source>
        <dbReference type="Proteomes" id="UP000241769"/>
    </source>
</evidence>
<dbReference type="EMBL" id="MDYQ01000292">
    <property type="protein sequence ID" value="PRP76900.1"/>
    <property type="molecule type" value="Genomic_DNA"/>
</dbReference>
<dbReference type="InParanoid" id="A0A2P6MYX2"/>
<gene>
    <name evidence="2" type="ORF">PROFUN_06178</name>
</gene>
<evidence type="ECO:0008006" key="4">
    <source>
        <dbReference type="Google" id="ProtNLM"/>
    </source>
</evidence>
<sequence length="288" mass="32670">MSYVPVNTDMEPEEDLVITPAASESNSPPVRRAQQQQSNSVINNIDGEVLLKKVIWSMAKPVAFAYGVGTGLSMFFAMIGVISAADDRNHAFFTNLMIFLPLLPILILSVTLIILWLNRRATFIEPLNAIRSNTLASWSCGDSREWRCYGRRQWQLSIKSKWFWLTGLMSLPAGITLFILDGVLGHDFTVEGFASCMITTTIFALYWMSFYATYVTIVWTGRPDPYVHTFLRGTKDIYWCGRVNSSNVLSTTRRTVEHLGTKFQVLVVQYSSTNWEIYMPPGAKFEMQ</sequence>
<name>A0A2P6MYX2_9EUKA</name>
<protein>
    <recommendedName>
        <fullName evidence="4">Transmembrane protein</fullName>
    </recommendedName>
</protein>
<feature type="transmembrane region" description="Helical" evidence="1">
    <location>
        <begin position="62"/>
        <end position="84"/>
    </location>
</feature>
<feature type="transmembrane region" description="Helical" evidence="1">
    <location>
        <begin position="96"/>
        <end position="117"/>
    </location>
</feature>
<evidence type="ECO:0000256" key="1">
    <source>
        <dbReference type="SAM" id="Phobius"/>
    </source>
</evidence>
<keyword evidence="1" id="KW-1133">Transmembrane helix</keyword>
<dbReference type="AlphaFoldDB" id="A0A2P6MYX2"/>